<dbReference type="InterPro" id="IPR050708">
    <property type="entry name" value="T6SS_VgrG/RHS"/>
</dbReference>
<keyword evidence="1" id="KW-0677">Repeat</keyword>
<dbReference type="Gene3D" id="2.180.10.10">
    <property type="entry name" value="RHS repeat-associated core"/>
    <property type="match status" value="2"/>
</dbReference>
<dbReference type="InterPro" id="IPR031325">
    <property type="entry name" value="RHS_repeat"/>
</dbReference>
<dbReference type="PANTHER" id="PTHR32305:SF17">
    <property type="entry name" value="TRNA NUCLEASE WAPA"/>
    <property type="match status" value="1"/>
</dbReference>
<evidence type="ECO:0000256" key="2">
    <source>
        <dbReference type="SAM" id="Coils"/>
    </source>
</evidence>
<keyword evidence="4" id="KW-1133">Transmembrane helix</keyword>
<protein>
    <submittedName>
        <fullName evidence="6">RHS repeat-associated protein</fullName>
    </submittedName>
</protein>
<feature type="region of interest" description="Disordered" evidence="3">
    <location>
        <begin position="213"/>
        <end position="233"/>
    </location>
</feature>
<keyword evidence="4" id="KW-0472">Membrane</keyword>
<organism evidence="6 7">
    <name type="scientific">Stackebrandtia endophytica</name>
    <dbReference type="NCBI Taxonomy" id="1496996"/>
    <lineage>
        <taxon>Bacteria</taxon>
        <taxon>Bacillati</taxon>
        <taxon>Actinomycetota</taxon>
        <taxon>Actinomycetes</taxon>
        <taxon>Glycomycetales</taxon>
        <taxon>Glycomycetaceae</taxon>
        <taxon>Stackebrandtia</taxon>
    </lineage>
</organism>
<name>A0A543B128_9ACTN</name>
<gene>
    <name evidence="6" type="ORF">FB566_4126</name>
</gene>
<evidence type="ECO:0000259" key="5">
    <source>
        <dbReference type="Pfam" id="PF25023"/>
    </source>
</evidence>
<dbReference type="PANTHER" id="PTHR32305">
    <property type="match status" value="1"/>
</dbReference>
<evidence type="ECO:0000256" key="4">
    <source>
        <dbReference type="SAM" id="Phobius"/>
    </source>
</evidence>
<reference evidence="6 7" key="1">
    <citation type="submission" date="2019-06" db="EMBL/GenBank/DDBJ databases">
        <title>Sequencing the genomes of 1000 actinobacteria strains.</title>
        <authorList>
            <person name="Klenk H.-P."/>
        </authorList>
    </citation>
    <scope>NUCLEOTIDE SEQUENCE [LARGE SCALE GENOMIC DNA]</scope>
    <source>
        <strain evidence="6 7">DSM 45928</strain>
    </source>
</reference>
<keyword evidence="4" id="KW-0812">Transmembrane</keyword>
<dbReference type="Pfam" id="PF05593">
    <property type="entry name" value="RHS_repeat"/>
    <property type="match status" value="1"/>
</dbReference>
<dbReference type="Pfam" id="PF25023">
    <property type="entry name" value="TEN_YD-shell"/>
    <property type="match status" value="1"/>
</dbReference>
<keyword evidence="2" id="KW-0175">Coiled coil</keyword>
<dbReference type="InterPro" id="IPR056823">
    <property type="entry name" value="TEN-like_YD-shell"/>
</dbReference>
<dbReference type="RefSeq" id="WP_142043118.1">
    <property type="nucleotide sequence ID" value="NZ_JBHTGS010000003.1"/>
</dbReference>
<evidence type="ECO:0000313" key="6">
    <source>
        <dbReference type="EMBL" id="TQL78537.1"/>
    </source>
</evidence>
<evidence type="ECO:0000256" key="1">
    <source>
        <dbReference type="ARBA" id="ARBA00022737"/>
    </source>
</evidence>
<comment type="caution">
    <text evidence="6">The sequence shown here is derived from an EMBL/GenBank/DDBJ whole genome shotgun (WGS) entry which is preliminary data.</text>
</comment>
<accession>A0A543B128</accession>
<dbReference type="InParanoid" id="A0A543B128"/>
<proteinExistence type="predicted"/>
<sequence>MNTEAPRAVPIGRKALAIPLSAILIAGLIMVVQVIAGTEFGPPAVQQEESIPVTGVPVSAGGTPTAAGDVWDGPRRIEWPSPARGVVDVGASHPDLPVSITATGDGPSRVEVEVKDRDGAENLGLTGPLFTASGVDGDGEVELTFRYAEFVDLYGGDWGARLRLVELPGCAATTPWRSECQGGQWLSTDNTDGTVSAMVTLSSSDSVFGLAAEEESESGDYKATDLEPAGEWTAGGNSGGFSYKYPLGGPPTEGPQPSIDLTYSSQSIDGRTSGANNQARWAGDGWSISTDYIERSYMSCTDDREVRDGKTPNNANTKTQDQCWFTDNATVSLNGINASLVKNSETGRWHTDNNWRIEQLSDSALNGYDDNGEYWQITTEDGTRYLFGREPASSKSTWTTPVYGNHPGEPCHKTAFKDSSCKQAWRWMLDTVIDPVGNMARYHYQTETGHYGAGGDANNRVSYIRNGWLERIDYGLHTDHPDVAATARISFTAEDRCFKDPCWKDDAKTKPEPKNWPDVPWDAVCEKAPCTYTKTPSFFTQKRLAEVSTSVRIGEDFVKVNTWKLEHESRKPGDNTTPILWLKSITRVGHHNGEESMPTIEFTPVGMDNRVDTLDGIDPLHRFRIGNIRTESGSDIHITYSVPECDRDGTMPAKPEDNAMRCHPVYWTPDNHEKEILDWFHKYVVTEISEIDNTGGSVPVTTRYEYHLDGGGTEQLWAYDTNVFTKKKHRTYGEWRGYPRVTVRVGDPANGAPLTTEERYYRGMNGEKLPEGTRSVELTDSRGDTVVDHEALAGNLFESITYDGDDIFSTDVNRYWIKKIAEHTVDGVTAKAHLSGVSESISRSLLAADSWRTTKTVTEYNDHGHPKTASDLGDLAVDGDERCTRFTYADNIERWLIGMTVREETVAVACDVEPSRPDDLLGDTRTFYDGSTSFGTVPTTGQVTREEALDSWSNGPIYASQGETRFDELGRITAEVDALGNTTTTRFVPAGAGPVEYSIVTNPLGHAVTTYQHPQWAEPWKVVDANGVVTQLTYDPFGRLTGVWKDGRSLDEPANLKFSYVVRADGPLAVTSQELGPNGVYTTEIELLDSLYRPRLTQTSSQDGGRLLTETGYDDRGQEAYQSGPNFNAAGVDTNLVTVGRGEDLTRTVNSYDSLGRVIAEAWWSKNVEWWRTTTTYGGNPDAWQVSVTPPNGDTATAQLTNARDEVIELRQYHGPEPTGDYDATRYTYHANGERTSVTNASGLVWRFEYDLRGRQVLAADPDGGSTTIEYDDVDREIARTDARGNRVETTYDALDRELTQRSGDTLLAEYVYDTALLPNGNPATGHLSSSTTYIEGQALVQEINKYDFGYRATQTSAIIPSIPGLTGLSGTYLGTTTYYPDGSIHRMGLPALGGLEREIVAHEYNELGQPTRIVGTMYPSGEVTAYVDDATYSPYGDLAQRVLGSGDGPQAYQTYRYQDGTRRLERFSFDRDATVTNVASSTYWYDATGNILSVADLPEGQESLNDVQCFQYDYLRRMTEAWTQPSIGCVDAPDAGTVGGTTPYWNSYGFDTDGNRTSYEFGGATDRTAVSYTYGDGHRLDSVIHPDRTDRFEYDASGNTVVRDVAGSRQELGWDAQGRLTSIAEPSGDTTRMYYNTGGDRLARVDADGGATLFLIGHELTRSATDGVVSAVRYYEHDESVIASRDADELTWLGSDHQDTAQWSVNATTMVSTVQRQDPFGSKRGAQQQFLGQRGFVGSITDPTGLSHMGARQYDSLLGRFISVDPKVDYDDPQRMNAFAYSNNSPLTFSDPTGEAFNWSKLAKGADVVSAVAGGVALVAAVIPGAQPVAAAAGAIGVVAAGISVGSHLAAAHQQSQSSKPAVQAQASSSRYNAAWSAVGLIPGVGGVVKAGRAAIQTVKASRHLSGLQRAVTASRTKVDSLRNTFENMTRLAKPNLPNLRGALSRTISLFRDPTRHGQALALQNMRGQLSRAQDGLAAAEARAAAYLSRLRAARAAARKVSWNWTDWGSNIHWGLSRLPLPKLQPPKYKKVGKPAKKKKKSSLGKNHCVGNMCLW</sequence>
<dbReference type="NCBIfam" id="TIGR01643">
    <property type="entry name" value="YD_repeat_2x"/>
    <property type="match status" value="3"/>
</dbReference>
<keyword evidence="7" id="KW-1185">Reference proteome</keyword>
<dbReference type="InterPro" id="IPR006530">
    <property type="entry name" value="YD"/>
</dbReference>
<feature type="coiled-coil region" evidence="2">
    <location>
        <begin position="1964"/>
        <end position="1998"/>
    </location>
</feature>
<evidence type="ECO:0000313" key="7">
    <source>
        <dbReference type="Proteomes" id="UP000317043"/>
    </source>
</evidence>
<dbReference type="Proteomes" id="UP000317043">
    <property type="component" value="Unassembled WGS sequence"/>
</dbReference>
<dbReference type="NCBIfam" id="TIGR03696">
    <property type="entry name" value="Rhs_assc_core"/>
    <property type="match status" value="1"/>
</dbReference>
<evidence type="ECO:0000256" key="3">
    <source>
        <dbReference type="SAM" id="MobiDB-lite"/>
    </source>
</evidence>
<dbReference type="OrthoDB" id="291011at2"/>
<dbReference type="EMBL" id="VFOW01000001">
    <property type="protein sequence ID" value="TQL78537.1"/>
    <property type="molecule type" value="Genomic_DNA"/>
</dbReference>
<dbReference type="InterPro" id="IPR022385">
    <property type="entry name" value="Rhs_assc_core"/>
</dbReference>
<feature type="transmembrane region" description="Helical" evidence="4">
    <location>
        <begin position="16"/>
        <end position="36"/>
    </location>
</feature>
<feature type="domain" description="Teneurin-like YD-shell" evidence="5">
    <location>
        <begin position="1547"/>
        <end position="1787"/>
    </location>
</feature>